<keyword evidence="2" id="KW-1185">Reference proteome</keyword>
<protein>
    <submittedName>
        <fullName evidence="1">Uncharacterized protein</fullName>
    </submittedName>
</protein>
<gene>
    <name evidence="1" type="ORF">V6N12_013275</name>
</gene>
<evidence type="ECO:0000313" key="1">
    <source>
        <dbReference type="EMBL" id="KAK8530773.1"/>
    </source>
</evidence>
<accession>A0ABR2D617</accession>
<dbReference type="Proteomes" id="UP001472677">
    <property type="component" value="Unassembled WGS sequence"/>
</dbReference>
<comment type="caution">
    <text evidence="1">The sequence shown here is derived from an EMBL/GenBank/DDBJ whole genome shotgun (WGS) entry which is preliminary data.</text>
</comment>
<name>A0ABR2D617_9ROSI</name>
<proteinExistence type="predicted"/>
<reference evidence="1 2" key="1">
    <citation type="journal article" date="2024" name="G3 (Bethesda)">
        <title>Genome assembly of Hibiscus sabdariffa L. provides insights into metabolisms of medicinal natural products.</title>
        <authorList>
            <person name="Kim T."/>
        </authorList>
    </citation>
    <scope>NUCLEOTIDE SEQUENCE [LARGE SCALE GENOMIC DNA]</scope>
    <source>
        <strain evidence="1">TK-2024</strain>
        <tissue evidence="1">Old leaves</tissue>
    </source>
</reference>
<dbReference type="EMBL" id="JBBPBM010000035">
    <property type="protein sequence ID" value="KAK8530773.1"/>
    <property type="molecule type" value="Genomic_DNA"/>
</dbReference>
<evidence type="ECO:0000313" key="2">
    <source>
        <dbReference type="Proteomes" id="UP001472677"/>
    </source>
</evidence>
<organism evidence="1 2">
    <name type="scientific">Hibiscus sabdariffa</name>
    <name type="common">roselle</name>
    <dbReference type="NCBI Taxonomy" id="183260"/>
    <lineage>
        <taxon>Eukaryota</taxon>
        <taxon>Viridiplantae</taxon>
        <taxon>Streptophyta</taxon>
        <taxon>Embryophyta</taxon>
        <taxon>Tracheophyta</taxon>
        <taxon>Spermatophyta</taxon>
        <taxon>Magnoliopsida</taxon>
        <taxon>eudicotyledons</taxon>
        <taxon>Gunneridae</taxon>
        <taxon>Pentapetalae</taxon>
        <taxon>rosids</taxon>
        <taxon>malvids</taxon>
        <taxon>Malvales</taxon>
        <taxon>Malvaceae</taxon>
        <taxon>Malvoideae</taxon>
        <taxon>Hibiscus</taxon>
    </lineage>
</organism>
<sequence length="101" mass="11307">MISQPTATGRKPDGEFDGRMYGCLAAEVAADRKRNERRLLLVIGAVWARETTPDARRGVDGWSRLDGSGYRLSLRDWGDLRQRQLSRATESTRADASRLQG</sequence>